<accession>A0A1C3IKG8</accession>
<dbReference type="Proteomes" id="UP000092876">
    <property type="component" value="Unassembled WGS sequence"/>
</dbReference>
<dbReference type="AlphaFoldDB" id="A0A1C3IKG8"/>
<organism evidence="2 3">
    <name type="scientific">Vibrio atlanticus</name>
    <dbReference type="NCBI Taxonomy" id="693153"/>
    <lineage>
        <taxon>Bacteria</taxon>
        <taxon>Pseudomonadati</taxon>
        <taxon>Pseudomonadota</taxon>
        <taxon>Gammaproteobacteria</taxon>
        <taxon>Vibrionales</taxon>
        <taxon>Vibrionaceae</taxon>
        <taxon>Vibrio</taxon>
    </lineage>
</organism>
<name>A0A1C3IKG8_9VIBR</name>
<feature type="transmembrane region" description="Helical" evidence="1">
    <location>
        <begin position="133"/>
        <end position="154"/>
    </location>
</feature>
<proteinExistence type="predicted"/>
<feature type="transmembrane region" description="Helical" evidence="1">
    <location>
        <begin position="93"/>
        <end position="113"/>
    </location>
</feature>
<feature type="transmembrane region" description="Helical" evidence="1">
    <location>
        <begin position="65"/>
        <end position="87"/>
    </location>
</feature>
<protein>
    <submittedName>
        <fullName evidence="2">Uncharacterized protein</fullName>
    </submittedName>
</protein>
<evidence type="ECO:0000256" key="1">
    <source>
        <dbReference type="SAM" id="Phobius"/>
    </source>
</evidence>
<evidence type="ECO:0000313" key="2">
    <source>
        <dbReference type="EMBL" id="SBS61869.1"/>
    </source>
</evidence>
<sequence length="175" mass="19460">MILTVCIYYVLIMISSEVIKGGISSLSQSVLANGSWLFPVCLLAASFMVKWCWCRKAVSLNFYKLLMTLPIEIKLTSCTFILASLILNPNESFGFNAIFVFCIIALMVSIGFYNHLDIDGLDSCLNGKVHAYFIFSLIASILMLVVSISVMQAYEKKADTVIVKELTSKVEELSQ</sequence>
<evidence type="ECO:0000313" key="3">
    <source>
        <dbReference type="Proteomes" id="UP000092876"/>
    </source>
</evidence>
<dbReference type="EMBL" id="FLQP01000013">
    <property type="protein sequence ID" value="SBS61869.1"/>
    <property type="molecule type" value="Genomic_DNA"/>
</dbReference>
<keyword evidence="1" id="KW-0472">Membrane</keyword>
<keyword evidence="1" id="KW-1133">Transmembrane helix</keyword>
<feature type="transmembrane region" description="Helical" evidence="1">
    <location>
        <begin position="36"/>
        <end position="53"/>
    </location>
</feature>
<reference evidence="3" key="1">
    <citation type="submission" date="2016-06" db="EMBL/GenBank/DDBJ databases">
        <authorList>
            <person name="Rodrigo-Torres Lidia"/>
            <person name="Arahal R.David."/>
        </authorList>
    </citation>
    <scope>NUCLEOTIDE SEQUENCE [LARGE SCALE GENOMIC DNA]</scope>
    <source>
        <strain evidence="3">CECT 7223</strain>
    </source>
</reference>
<keyword evidence="1" id="KW-0812">Transmembrane</keyword>
<gene>
    <name evidence="2" type="ORF">VAT7223_00874</name>
</gene>